<dbReference type="Proteomes" id="UP001153954">
    <property type="component" value="Unassembled WGS sequence"/>
</dbReference>
<sequence>MLIRIKLRSSIRIDVNFAKCISRHISRERRVSEVKKYSHSRFVFIESSGARGRPARARKRTDNDAVGVSVTALPRPSPLIPAAGRRCTACNECFSTRTTRCRGLVRAGRQTRAARGARGPKPARGKSNEATRSREGRGPTPLALPTGLDANSRRVPSSDITYQPTY</sequence>
<keyword evidence="3" id="KW-1185">Reference proteome</keyword>
<organism evidence="2 3">
    <name type="scientific">Euphydryas editha</name>
    <name type="common">Edith's checkerspot</name>
    <dbReference type="NCBI Taxonomy" id="104508"/>
    <lineage>
        <taxon>Eukaryota</taxon>
        <taxon>Metazoa</taxon>
        <taxon>Ecdysozoa</taxon>
        <taxon>Arthropoda</taxon>
        <taxon>Hexapoda</taxon>
        <taxon>Insecta</taxon>
        <taxon>Pterygota</taxon>
        <taxon>Neoptera</taxon>
        <taxon>Endopterygota</taxon>
        <taxon>Lepidoptera</taxon>
        <taxon>Glossata</taxon>
        <taxon>Ditrysia</taxon>
        <taxon>Papilionoidea</taxon>
        <taxon>Nymphalidae</taxon>
        <taxon>Nymphalinae</taxon>
        <taxon>Euphydryas</taxon>
    </lineage>
</organism>
<feature type="compositionally biased region" description="Basic and acidic residues" evidence="1">
    <location>
        <begin position="126"/>
        <end position="137"/>
    </location>
</feature>
<evidence type="ECO:0000313" key="3">
    <source>
        <dbReference type="Proteomes" id="UP001153954"/>
    </source>
</evidence>
<accession>A0AAU9VBC6</accession>
<feature type="compositionally biased region" description="Low complexity" evidence="1">
    <location>
        <begin position="106"/>
        <end position="122"/>
    </location>
</feature>
<name>A0AAU9VBC6_EUPED</name>
<proteinExistence type="predicted"/>
<gene>
    <name evidence="2" type="ORF">EEDITHA_LOCUS22556</name>
</gene>
<feature type="region of interest" description="Disordered" evidence="1">
    <location>
        <begin position="106"/>
        <end position="166"/>
    </location>
</feature>
<dbReference type="EMBL" id="CAKOGL010000031">
    <property type="protein sequence ID" value="CAH2108639.1"/>
    <property type="molecule type" value="Genomic_DNA"/>
</dbReference>
<evidence type="ECO:0000256" key="1">
    <source>
        <dbReference type="SAM" id="MobiDB-lite"/>
    </source>
</evidence>
<feature type="compositionally biased region" description="Polar residues" evidence="1">
    <location>
        <begin position="154"/>
        <end position="166"/>
    </location>
</feature>
<dbReference type="AlphaFoldDB" id="A0AAU9VBC6"/>
<protein>
    <submittedName>
        <fullName evidence="2">Uncharacterized protein</fullName>
    </submittedName>
</protein>
<reference evidence="2" key="1">
    <citation type="submission" date="2022-03" db="EMBL/GenBank/DDBJ databases">
        <authorList>
            <person name="Tunstrom K."/>
        </authorList>
    </citation>
    <scope>NUCLEOTIDE SEQUENCE</scope>
</reference>
<evidence type="ECO:0000313" key="2">
    <source>
        <dbReference type="EMBL" id="CAH2108639.1"/>
    </source>
</evidence>
<comment type="caution">
    <text evidence="2">The sequence shown here is derived from an EMBL/GenBank/DDBJ whole genome shotgun (WGS) entry which is preliminary data.</text>
</comment>